<evidence type="ECO:0000256" key="2">
    <source>
        <dbReference type="PROSITE-ProRule" id="PRU00103"/>
    </source>
</evidence>
<dbReference type="Pfam" id="PF23221">
    <property type="entry name" value="HEAT_MROH2B_1st"/>
    <property type="match status" value="1"/>
</dbReference>
<sequence>MDNKTQESQLIEVLGYLLEATNDKEQNVREATSKALHSLIKKYPQDVVENIILYREKNGKISENSILLILNVLETAAQEKMQLPDEVVTNLVQFSFKEMQRNDSIPAAQSVSSDILIHIFPNHFKQVLEYVFLYLKPEYELNACFLTTLGRLASSDAKRFVPVAKIALSILVPMMPPCRNEQIRIALSFAVGKFSEAILEYVGYLSKPDDSLSKETFSEEITAAYNVIANSWIQAKEIKVCESAINSLGPIFTLLPEGKANQATSRAIICLLNAYKRPCIPHYLITQCLATVLKAATPQAIQPVLDQTLHSLGNMVVVPPDFTLPPTVKQNNEVLRCYDHLGEHFPERLGDLLIKHLRMGNERDKIEALIVCSHLILGSNEVLGQRVNEITSAIRGVLQDPSLKVKKALVKVIIALSCKGYAQNGSDFVEFLVRHCAVLPTQIGLEHNELANVCSSTIQLLSSTVENMQDLLWNCLLKLVTDSTYDHAVPVITKALTQIAPKRDPKYCEGEPSRELVLCRCFALLGSPLNSNRGPAILCFLQQFSPFISVHIADLWTYKLPQLINYLQGKTKPHVSEWSESEWDSLLLEMINNTVTTISCHDGQWPLSMSKHLAELLTINHLNDEANVILSTLAINTAVIEDKAIVAEHLDIILSKFKTNQVSMKECARAIGILSSAHLDMVLTKLDTIAQTELNRRNSRLWNLMKDSKAEAETEKCREALLECYAAIANRCPLMEFLPKLDQLTQWIMIQITSAKEQAGRDAALEAILNCAESLVRHKTETKHSIKNRANILDTVLQLVQQNKPNPLAIKVITVLVKLPPHLVPDSRQHIMKTCFDRILSQESPANGFGNAVCLQTLKQLGELVEELLLDSVTPDRLDEITTLLEPWIKHRNSTQRLSALTVLRTALLAYYHNMQPGFVTPSTFNQSGDIIGTLVVRYFDSEESVCKVAAHCIGIVLAISNVYDGHSHDPKIERMFENLPEENTSWHLTKILCNKLPHPQLHKLTGRLLDGLTDVDVTACSNASDVLAAVFTLKGAELFHYINDILGSLILQLVSSGGHPTNGVRAVLALAKHHPKLVINVLLKQPLPLHESLTDCWKAIATDDNLKSFALDHILVILSTCELFDDDSKQNNRPKTAAFHPLAAVSGLSEMVASTFIKSILSENISVLIPALLTLLAAFIGSAPPVLSPSPTKSIQIITNRDAYKIVPSKVVKDCLQRILLEVDCKTGAESLTTTSQLQHIESLVGCMPQFTLGICQNFHHLLPKLLMTFNQYSTTSCENQRIIITAFYAECFSVQCSLGGSVDLIDNLISNLLSAITAPDQIVRALALKGLGYISSLNEHLRKRHEDAVLSALMQGVDDIDGSVHIRIPLEAIQSLSKLIPVLDSSALIKIQVPVAIRIKPFFEKEELGLRSTSLKLFGQLCIQGEEYSQDGYKDQALSCFTHLLLHVSELEPSVVKACKFSLRQIAHLLNSEKVKNLLLNHLIDDAVLQFEPFAAKLVQSMSCEMEEVGSTMFSVSLSFTKSKWPTIRANAALLLGLLYKNMSNNVKAIISPEPAIARLIQVMKDDQNADVRAKAIKSLPLFLL</sequence>
<dbReference type="InterPro" id="IPR055408">
    <property type="entry name" value="HEAT_MROH2B-like"/>
</dbReference>
<feature type="domain" description="MROH2B-like HEAT-repeats" evidence="4">
    <location>
        <begin position="257"/>
        <end position="870"/>
    </location>
</feature>
<dbReference type="EnsemblMetazoa" id="XM_014396277.2">
    <property type="protein sequence ID" value="XP_014251763.1"/>
    <property type="gene ID" value="LOC106667951"/>
</dbReference>
<dbReference type="CTD" id="53436"/>
<evidence type="ECO:0000259" key="3">
    <source>
        <dbReference type="Pfam" id="PF21047"/>
    </source>
</evidence>
<dbReference type="InterPro" id="IPR021133">
    <property type="entry name" value="HEAT_type_2"/>
</dbReference>
<dbReference type="InterPro" id="IPR048465">
    <property type="entry name" value="Maestro-like_HEAT"/>
</dbReference>
<dbReference type="InterPro" id="IPR016024">
    <property type="entry name" value="ARM-type_fold"/>
</dbReference>
<evidence type="ECO:0000259" key="4">
    <source>
        <dbReference type="Pfam" id="PF23210"/>
    </source>
</evidence>
<reference evidence="7" key="1">
    <citation type="submission" date="2022-01" db="UniProtKB">
        <authorList>
            <consortium name="EnsemblMetazoa"/>
        </authorList>
    </citation>
    <scope>IDENTIFICATION</scope>
</reference>
<protein>
    <recommendedName>
        <fullName evidence="9">Maestro heat-like repeat-containing protein family member 1</fullName>
    </recommendedName>
</protein>
<dbReference type="OMA" id="EVYIKAM"/>
<dbReference type="InterPro" id="IPR045206">
    <property type="entry name" value="Maestro_heat-like_prot"/>
</dbReference>
<organism evidence="7 8">
    <name type="scientific">Cimex lectularius</name>
    <name type="common">Bed bug</name>
    <name type="synonym">Acanthia lectularia</name>
    <dbReference type="NCBI Taxonomy" id="79782"/>
    <lineage>
        <taxon>Eukaryota</taxon>
        <taxon>Metazoa</taxon>
        <taxon>Ecdysozoa</taxon>
        <taxon>Arthropoda</taxon>
        <taxon>Hexapoda</taxon>
        <taxon>Insecta</taxon>
        <taxon>Pterygota</taxon>
        <taxon>Neoptera</taxon>
        <taxon>Paraneoptera</taxon>
        <taxon>Hemiptera</taxon>
        <taxon>Heteroptera</taxon>
        <taxon>Panheteroptera</taxon>
        <taxon>Cimicomorpha</taxon>
        <taxon>Cimicidae</taxon>
        <taxon>Cimex</taxon>
    </lineage>
</organism>
<name>A0A8I6RUP6_CIMLE</name>
<dbReference type="Gene3D" id="1.25.10.10">
    <property type="entry name" value="Leucine-rich Repeat Variant"/>
    <property type="match status" value="4"/>
</dbReference>
<evidence type="ECO:0008006" key="9">
    <source>
        <dbReference type="Google" id="ProtNLM"/>
    </source>
</evidence>
<evidence type="ECO:0000313" key="8">
    <source>
        <dbReference type="Proteomes" id="UP000494040"/>
    </source>
</evidence>
<dbReference type="Proteomes" id="UP000494040">
    <property type="component" value="Unassembled WGS sequence"/>
</dbReference>
<dbReference type="InterPro" id="IPR056282">
    <property type="entry name" value="MROH2B-like_N_HEAT"/>
</dbReference>
<feature type="repeat" description="HEAT" evidence="2">
    <location>
        <begin position="13"/>
        <end position="50"/>
    </location>
</feature>
<keyword evidence="1" id="KW-0677">Repeat</keyword>
<feature type="domain" description="Maestro-like HEAT-repeats" evidence="3">
    <location>
        <begin position="899"/>
        <end position="1106"/>
    </location>
</feature>
<dbReference type="OrthoDB" id="1884734at2759"/>
<feature type="domain" description="MROH2B-like N-terminal HEAT-repeats" evidence="5">
    <location>
        <begin position="36"/>
        <end position="252"/>
    </location>
</feature>
<dbReference type="GeneID" id="106667951"/>
<dbReference type="Pfam" id="PF23210">
    <property type="entry name" value="HEAT_Maestro_2"/>
    <property type="match status" value="1"/>
</dbReference>
<evidence type="ECO:0000313" key="7">
    <source>
        <dbReference type="EnsemblMetazoa" id="XP_014251763.1"/>
    </source>
</evidence>
<dbReference type="KEGG" id="clec:106667951"/>
<feature type="domain" description="Maestro/Maestro-like HEAT-repeats" evidence="6">
    <location>
        <begin position="1310"/>
        <end position="1583"/>
    </location>
</feature>
<proteinExistence type="predicted"/>
<dbReference type="Pfam" id="PF23227">
    <property type="entry name" value="HEAT_MROH2B_C"/>
    <property type="match status" value="1"/>
</dbReference>
<dbReference type="InterPro" id="IPR055406">
    <property type="entry name" value="HEAT_Maestro"/>
</dbReference>
<dbReference type="PANTHER" id="PTHR23120:SF0">
    <property type="entry name" value="MAESTRO HEAT-LIKE REPEAT FAMILY MEMBER 1"/>
    <property type="match status" value="1"/>
</dbReference>
<dbReference type="RefSeq" id="XP_014251763.1">
    <property type="nucleotide sequence ID" value="XM_014396277.2"/>
</dbReference>
<evidence type="ECO:0000259" key="5">
    <source>
        <dbReference type="Pfam" id="PF23221"/>
    </source>
</evidence>
<keyword evidence="8" id="KW-1185">Reference proteome</keyword>
<evidence type="ECO:0000259" key="6">
    <source>
        <dbReference type="Pfam" id="PF23227"/>
    </source>
</evidence>
<dbReference type="PANTHER" id="PTHR23120">
    <property type="entry name" value="MAESTRO-RELATED HEAT DOMAIN-CONTAINING"/>
    <property type="match status" value="1"/>
</dbReference>
<accession>A0A8I6RUP6</accession>
<dbReference type="GO" id="GO:0005737">
    <property type="term" value="C:cytoplasm"/>
    <property type="evidence" value="ECO:0007669"/>
    <property type="project" value="TreeGrafter"/>
</dbReference>
<dbReference type="SUPFAM" id="SSF48371">
    <property type="entry name" value="ARM repeat"/>
    <property type="match status" value="2"/>
</dbReference>
<evidence type="ECO:0000256" key="1">
    <source>
        <dbReference type="ARBA" id="ARBA00022737"/>
    </source>
</evidence>
<dbReference type="PROSITE" id="PS50077">
    <property type="entry name" value="HEAT_REPEAT"/>
    <property type="match status" value="1"/>
</dbReference>
<dbReference type="Pfam" id="PF21047">
    <property type="entry name" value="HEAT_Maestro"/>
    <property type="match status" value="1"/>
</dbReference>
<dbReference type="InterPro" id="IPR011989">
    <property type="entry name" value="ARM-like"/>
</dbReference>